<feature type="binding site" evidence="5">
    <location>
        <position position="163"/>
    </location>
    <ligand>
        <name>Zn(2+)</name>
        <dbReference type="ChEBI" id="CHEBI:29105"/>
    </ligand>
</feature>
<dbReference type="RefSeq" id="WP_162360629.1">
    <property type="nucleotide sequence ID" value="NZ_CP048209.1"/>
</dbReference>
<dbReference type="GO" id="GO:0016740">
    <property type="term" value="F:transferase activity"/>
    <property type="evidence" value="ECO:0007669"/>
    <property type="project" value="UniProtKB-KW"/>
</dbReference>
<dbReference type="HAMAP" id="MF_01256">
    <property type="entry name" value="YfiT_hydrol"/>
    <property type="match status" value="1"/>
</dbReference>
<comment type="subunit">
    <text evidence="5">Homodimer.</text>
</comment>
<dbReference type="InterPro" id="IPR034660">
    <property type="entry name" value="DinB/YfiT-like"/>
</dbReference>
<keyword evidence="1 5" id="KW-0963">Cytoplasm</keyword>
<comment type="function">
    <text evidence="5">Possible metal-dependent hydrolase.</text>
</comment>
<evidence type="ECO:0000256" key="5">
    <source>
        <dbReference type="HAMAP-Rule" id="MF_01256"/>
    </source>
</evidence>
<dbReference type="AlphaFoldDB" id="A0A6C0G8K8"/>
<feature type="binding site" evidence="5">
    <location>
        <position position="159"/>
    </location>
    <ligand>
        <name>Zn(2+)</name>
        <dbReference type="ChEBI" id="CHEBI:29105"/>
    </ligand>
</feature>
<keyword evidence="7" id="KW-0808">Transferase</keyword>
<dbReference type="InterPro" id="IPR024775">
    <property type="entry name" value="DinB-like"/>
</dbReference>
<evidence type="ECO:0000313" key="8">
    <source>
        <dbReference type="Proteomes" id="UP000476064"/>
    </source>
</evidence>
<comment type="subcellular location">
    <subcellularLocation>
        <location evidence="5">Cytoplasm</location>
    </subcellularLocation>
</comment>
<dbReference type="NCBIfam" id="NF009807">
    <property type="entry name" value="PRK13291.1"/>
    <property type="match status" value="1"/>
</dbReference>
<accession>A0A6C0G8K8</accession>
<dbReference type="GO" id="GO:0008270">
    <property type="term" value="F:zinc ion binding"/>
    <property type="evidence" value="ECO:0007669"/>
    <property type="project" value="UniProtKB-UniRule"/>
</dbReference>
<dbReference type="Proteomes" id="UP000476064">
    <property type="component" value="Chromosome"/>
</dbReference>
<keyword evidence="3 5" id="KW-0378">Hydrolase</keyword>
<feature type="binding site" evidence="5">
    <location>
        <position position="66"/>
    </location>
    <ligand>
        <name>Zn(2+)</name>
        <dbReference type="ChEBI" id="CHEBI:29105"/>
    </ligand>
</feature>
<keyword evidence="8" id="KW-1185">Reference proteome</keyword>
<comment type="cofactor">
    <cofactor evidence="5">
        <name>Zn(2+)</name>
        <dbReference type="ChEBI" id="CHEBI:29105"/>
    </cofactor>
    <text evidence="5">Binds 1 zinc ion per subunit.</text>
</comment>
<dbReference type="InterPro" id="IPR023774">
    <property type="entry name" value="Put_metal_dep_hydrolase_YfiT"/>
</dbReference>
<evidence type="ECO:0000256" key="2">
    <source>
        <dbReference type="ARBA" id="ARBA00022723"/>
    </source>
</evidence>
<dbReference type="EMBL" id="CP048209">
    <property type="protein sequence ID" value="QHT64076.1"/>
    <property type="molecule type" value="Genomic_DNA"/>
</dbReference>
<organism evidence="7 8">
    <name type="scientific">Paenibacillus lycopersici</name>
    <dbReference type="NCBI Taxonomy" id="2704462"/>
    <lineage>
        <taxon>Bacteria</taxon>
        <taxon>Bacillati</taxon>
        <taxon>Bacillota</taxon>
        <taxon>Bacilli</taxon>
        <taxon>Bacillales</taxon>
        <taxon>Paenibacillaceae</taxon>
        <taxon>Paenibacillus</taxon>
    </lineage>
</organism>
<dbReference type="Pfam" id="PF12867">
    <property type="entry name" value="DinB_2"/>
    <property type="match status" value="1"/>
</dbReference>
<sequence length="176" mass="19851">MPEQLKYPIGRFAAPGDITAGMRNEWIEEIAALPRLLREAVSGLTEEQLGTPYRDGGWTVRQVVHHLPDSHMNSFIRFKLALTEEKPTIKPYDESAWAELPDAKGAPVEASLSLLEALHERWVALLRSMDEAAFARVFVHPETGREIRLDTNLGIYAWHGKHHLAHITGLAKRSGW</sequence>
<dbReference type="Gene3D" id="1.20.120.450">
    <property type="entry name" value="dinb family like domain"/>
    <property type="match status" value="1"/>
</dbReference>
<proteinExistence type="inferred from homology"/>
<comment type="similarity">
    <text evidence="5">Belongs to the metal hydrolase YfiT family.</text>
</comment>
<dbReference type="EC" id="3.-.-.-" evidence="5"/>
<dbReference type="GO" id="GO:0016787">
    <property type="term" value="F:hydrolase activity"/>
    <property type="evidence" value="ECO:0007669"/>
    <property type="project" value="UniProtKB-UniRule"/>
</dbReference>
<keyword evidence="2 5" id="KW-0479">Metal-binding</keyword>
<gene>
    <name evidence="7" type="primary">bstA</name>
    <name evidence="7" type="ORF">GXP70_22675</name>
</gene>
<protein>
    <recommendedName>
        <fullName evidence="5">Putative metal-dependent hydrolase GXP70_22675</fullName>
        <ecNumber evidence="5">3.-.-.-</ecNumber>
    </recommendedName>
</protein>
<name>A0A6C0G8K8_9BACL</name>
<evidence type="ECO:0000313" key="7">
    <source>
        <dbReference type="EMBL" id="QHT64076.1"/>
    </source>
</evidence>
<evidence type="ECO:0000259" key="6">
    <source>
        <dbReference type="Pfam" id="PF12867"/>
    </source>
</evidence>
<dbReference type="SUPFAM" id="SSF109854">
    <property type="entry name" value="DinB/YfiT-like putative metalloenzymes"/>
    <property type="match status" value="1"/>
</dbReference>
<keyword evidence="4 5" id="KW-0862">Zinc</keyword>
<dbReference type="GO" id="GO:0005737">
    <property type="term" value="C:cytoplasm"/>
    <property type="evidence" value="ECO:0007669"/>
    <property type="project" value="UniProtKB-SubCell"/>
</dbReference>
<evidence type="ECO:0000256" key="3">
    <source>
        <dbReference type="ARBA" id="ARBA00022801"/>
    </source>
</evidence>
<reference evidence="7 8" key="1">
    <citation type="submission" date="2020-01" db="EMBL/GenBank/DDBJ databases">
        <title>Paenibacillus sp. nov., isolated from tomato rhizosphere.</title>
        <authorList>
            <person name="Weon H.-Y."/>
            <person name="Lee S.A."/>
        </authorList>
    </citation>
    <scope>NUCLEOTIDE SEQUENCE [LARGE SCALE GENOMIC DNA]</scope>
    <source>
        <strain evidence="7 8">12200R-189</strain>
    </source>
</reference>
<feature type="domain" description="DinB-like" evidence="6">
    <location>
        <begin position="32"/>
        <end position="167"/>
    </location>
</feature>
<dbReference type="KEGG" id="plyc:GXP70_22675"/>
<evidence type="ECO:0000256" key="4">
    <source>
        <dbReference type="ARBA" id="ARBA00022833"/>
    </source>
</evidence>
<evidence type="ECO:0000256" key="1">
    <source>
        <dbReference type="ARBA" id="ARBA00022490"/>
    </source>
</evidence>